<evidence type="ECO:0000256" key="1">
    <source>
        <dbReference type="ARBA" id="ARBA00022845"/>
    </source>
</evidence>
<name>I6NDI5_ERECY</name>
<dbReference type="CDD" id="cd09858">
    <property type="entry name" value="PIN_MKT1"/>
    <property type="match status" value="1"/>
</dbReference>
<evidence type="ECO:0000256" key="2">
    <source>
        <dbReference type="ARBA" id="ARBA00024023"/>
    </source>
</evidence>
<evidence type="ECO:0000259" key="4">
    <source>
        <dbReference type="SMART" id="SM00485"/>
    </source>
</evidence>
<evidence type="ECO:0008006" key="7">
    <source>
        <dbReference type="Google" id="ProtNLM"/>
    </source>
</evidence>
<dbReference type="GO" id="GO:0005829">
    <property type="term" value="C:cytosol"/>
    <property type="evidence" value="ECO:0007669"/>
    <property type="project" value="EnsemblFungi"/>
</dbReference>
<gene>
    <name evidence="5" type="ordered locus">Ecym_5371</name>
</gene>
<dbReference type="InParanoid" id="I6NDI5"/>
<dbReference type="SUPFAM" id="SSF88723">
    <property type="entry name" value="PIN domain-like"/>
    <property type="match status" value="1"/>
</dbReference>
<dbReference type="RefSeq" id="XP_003646944.1">
    <property type="nucleotide sequence ID" value="XM_003646896.1"/>
</dbReference>
<dbReference type="InterPro" id="IPR022040">
    <property type="entry name" value="MKT1_N"/>
</dbReference>
<dbReference type="eggNOG" id="ENOG502QVHA">
    <property type="taxonomic scope" value="Eukaryota"/>
</dbReference>
<dbReference type="HOGENOM" id="CLU_378548_0_0_1"/>
<dbReference type="EMBL" id="CP002501">
    <property type="protein sequence ID" value="AET40127.1"/>
    <property type="molecule type" value="Genomic_DNA"/>
</dbReference>
<dbReference type="InterPro" id="IPR029060">
    <property type="entry name" value="PIN-like_dom_sf"/>
</dbReference>
<dbReference type="FunCoup" id="I6NDI5">
    <property type="interactions" value="372"/>
</dbReference>
<dbReference type="Proteomes" id="UP000006790">
    <property type="component" value="Chromosome 5"/>
</dbReference>
<protein>
    <recommendedName>
        <fullName evidence="7">XPG-I domain-containing protein</fullName>
    </recommendedName>
</protein>
<dbReference type="GO" id="GO:0005840">
    <property type="term" value="C:ribosome"/>
    <property type="evidence" value="ECO:0007669"/>
    <property type="project" value="EnsemblFungi"/>
</dbReference>
<dbReference type="Gene3D" id="3.40.50.1010">
    <property type="entry name" value="5'-nuclease"/>
    <property type="match status" value="1"/>
</dbReference>
<dbReference type="Pfam" id="PF00752">
    <property type="entry name" value="XPG_N"/>
    <property type="match status" value="1"/>
</dbReference>
<dbReference type="PANTHER" id="PTHR11081:SF32">
    <property type="entry name" value="POST-TRANSCRIPTIONAL REGULATOR MKT1"/>
    <property type="match status" value="1"/>
</dbReference>
<proteinExistence type="inferred from homology"/>
<dbReference type="InterPro" id="IPR006084">
    <property type="entry name" value="XPG/Rad2"/>
</dbReference>
<dbReference type="GO" id="GO:0004518">
    <property type="term" value="F:nuclease activity"/>
    <property type="evidence" value="ECO:0007669"/>
    <property type="project" value="InterPro"/>
</dbReference>
<dbReference type="OMA" id="RFYQTKV"/>
<evidence type="ECO:0000313" key="6">
    <source>
        <dbReference type="Proteomes" id="UP000006790"/>
    </source>
</evidence>
<accession>I6NDI5</accession>
<dbReference type="OrthoDB" id="17262at2759"/>
<dbReference type="PANTHER" id="PTHR11081">
    <property type="entry name" value="FLAP ENDONUCLEASE FAMILY MEMBER"/>
    <property type="match status" value="1"/>
</dbReference>
<feature type="domain" description="XPG N-terminal" evidence="4">
    <location>
        <begin position="1"/>
        <end position="98"/>
    </location>
</feature>
<comment type="similarity">
    <text evidence="2">Belongs to the XPG/RAD2 endonuclease family.</text>
</comment>
<dbReference type="InterPro" id="IPR006086">
    <property type="entry name" value="XPG-I_dom"/>
</dbReference>
<dbReference type="GO" id="GO:0006974">
    <property type="term" value="P:DNA damage response"/>
    <property type="evidence" value="ECO:0007669"/>
    <property type="project" value="EnsemblFungi"/>
</dbReference>
<keyword evidence="1" id="KW-0810">Translation regulation</keyword>
<dbReference type="SMART" id="SM00485">
    <property type="entry name" value="XPGN"/>
    <property type="match status" value="1"/>
</dbReference>
<dbReference type="Pfam" id="PF12247">
    <property type="entry name" value="MKT1_N"/>
    <property type="match status" value="1"/>
</dbReference>
<keyword evidence="6" id="KW-1185">Reference proteome</keyword>
<dbReference type="GeneID" id="11468465"/>
<dbReference type="AlphaFoldDB" id="I6NDI5"/>
<dbReference type="InterPro" id="IPR006085">
    <property type="entry name" value="XPG_DNA_repair_N"/>
</dbReference>
<dbReference type="GO" id="GO:0045727">
    <property type="term" value="P:positive regulation of translation"/>
    <property type="evidence" value="ECO:0007669"/>
    <property type="project" value="EnsemblFungi"/>
</dbReference>
<dbReference type="InterPro" id="IPR022039">
    <property type="entry name" value="MKT1_C"/>
</dbReference>
<dbReference type="GO" id="GO:0000932">
    <property type="term" value="C:P-body"/>
    <property type="evidence" value="ECO:0007669"/>
    <property type="project" value="EnsemblFungi"/>
</dbReference>
<evidence type="ECO:0000259" key="3">
    <source>
        <dbReference type="SMART" id="SM00484"/>
    </source>
</evidence>
<reference evidence="5 6" key="1">
    <citation type="journal article" date="2011" name="G3 (Bethesda)">
        <title>Genome evolution in the Eremothecium clade of the Saccharomyces complex revealed by comparative genomics.</title>
        <authorList>
            <person name="Wendland J."/>
            <person name="Walther A."/>
        </authorList>
    </citation>
    <scope>NUCLEOTIDE SEQUENCE [LARGE SCALE GENOMIC DNA]</scope>
    <source>
        <strain evidence="6">CBS 270.75 / DBVPG 7215 / KCTC 17166 / NRRL Y-17582</strain>
    </source>
</reference>
<dbReference type="GO" id="GO:0003730">
    <property type="term" value="F:mRNA 3'-UTR binding"/>
    <property type="evidence" value="ECO:0007669"/>
    <property type="project" value="TreeGrafter"/>
</dbReference>
<sequence>MPIKSLESYLFERSLVGSAPIESLNAITLGIDVDHYVSRLLTNKREQYLDAIGGIPSSLKMYIESDLQIFQENNVVPVFIFSGSPVSNQLQYQSYKTSGDGASGMNQTPSGQKNAYEIVVAQRNKAWAHWINLMNNNKSTYIDQPLSPGESFRHNFALNSKRFQADLIKYFISKDIDFMVAPYCSWIQLSYLLAESCVDAIYGPTDLLMVEAVPKFILGMEFPNKEFRFIDRSRILNEFKLNFEDFLDICMAVGNELQPYTLPPLQVYPQQQAFEIAQDMSVNGGTNFHTYLLTNPVQVDAAKWLTLYQKGVAALKYMPVLKTNGRVEIFGYDEIALNNKDNQEKAEIPNDIHDFIQQRLPHEYNFYRSIGLVSSKLLDLISTGIYAEYPPLDGGSSDSYRNLVKKSVDEFKNKEINLLTQPINRYYQIKPIKHVKWFSSGDDVTLLNRVTPSIYDRIKSIYVRTNDKAKPFSIPEFVRVLSKSKDLTQDFTVESKKPVQVIGKLTVPFDLLATNFLRFLYLLGFFEHDNGLQPTPYGKVLLKFGELGINESFYEMYLVLLMFFKIDVLKLSEETRPPTQSALSQATLRSYPKESLCILALTRVLTLFQLNQKPSKYYGPIDKKTLIFREYLDYIKQNMSELFEAVLVSSLATSEFDRLSLDNSGWQHKIVNHIPFKLSTPNTVMAMIWEFYLQKWLHNGQDKQDALALVANAFSTHKYVTNLAEELERASNYLKDVGVIFGSMKDLKLINDADFELFNDALKFSNKAMK</sequence>
<dbReference type="Pfam" id="PF12246">
    <property type="entry name" value="MKT1_C"/>
    <property type="match status" value="1"/>
</dbReference>
<evidence type="ECO:0000313" key="5">
    <source>
        <dbReference type="EMBL" id="AET40127.1"/>
    </source>
</evidence>
<organism evidence="5 6">
    <name type="scientific">Eremothecium cymbalariae (strain CBS 270.75 / DBVPG 7215 / KCTC 17166 / NRRL Y-17582)</name>
    <name type="common">Yeast</name>
    <dbReference type="NCBI Taxonomy" id="931890"/>
    <lineage>
        <taxon>Eukaryota</taxon>
        <taxon>Fungi</taxon>
        <taxon>Dikarya</taxon>
        <taxon>Ascomycota</taxon>
        <taxon>Saccharomycotina</taxon>
        <taxon>Saccharomycetes</taxon>
        <taxon>Saccharomycetales</taxon>
        <taxon>Saccharomycetaceae</taxon>
        <taxon>Eremothecium</taxon>
    </lineage>
</organism>
<dbReference type="STRING" id="931890.I6NDI5"/>
<dbReference type="SMART" id="SM00484">
    <property type="entry name" value="XPGI"/>
    <property type="match status" value="1"/>
</dbReference>
<dbReference type="KEGG" id="erc:Ecym_5371"/>
<feature type="domain" description="XPG-I" evidence="3">
    <location>
        <begin position="172"/>
        <end position="241"/>
    </location>
</feature>
<dbReference type="GO" id="GO:0034399">
    <property type="term" value="C:nuclear periphery"/>
    <property type="evidence" value="ECO:0007669"/>
    <property type="project" value="EnsemblFungi"/>
</dbReference>